<dbReference type="EMBL" id="ASRX01000088">
    <property type="protein sequence ID" value="EYF01131.1"/>
    <property type="molecule type" value="Genomic_DNA"/>
</dbReference>
<feature type="region of interest" description="Disordered" evidence="1">
    <location>
        <begin position="1"/>
        <end position="56"/>
    </location>
</feature>
<evidence type="ECO:0000256" key="1">
    <source>
        <dbReference type="SAM" id="MobiDB-lite"/>
    </source>
</evidence>
<proteinExistence type="predicted"/>
<sequence>MCETRAAYTSQRADASEKPIHAAAPPGAALVTGLHASPPRYGAPIHTVTASESRAQ</sequence>
<protein>
    <submittedName>
        <fullName evidence="2">Uncharacterized protein</fullName>
    </submittedName>
</protein>
<accession>A0A017SXW9</accession>
<name>A0A017SXW9_9BACT</name>
<evidence type="ECO:0000313" key="3">
    <source>
        <dbReference type="Proteomes" id="UP000019678"/>
    </source>
</evidence>
<keyword evidence="3" id="KW-1185">Reference proteome</keyword>
<dbReference type="Proteomes" id="UP000019678">
    <property type="component" value="Unassembled WGS sequence"/>
</dbReference>
<comment type="caution">
    <text evidence="2">The sequence shown here is derived from an EMBL/GenBank/DDBJ whole genome shotgun (WGS) entry which is preliminary data.</text>
</comment>
<dbReference type="AlphaFoldDB" id="A0A017SXW9"/>
<organism evidence="2 3">
    <name type="scientific">Chondromyces apiculatus DSM 436</name>
    <dbReference type="NCBI Taxonomy" id="1192034"/>
    <lineage>
        <taxon>Bacteria</taxon>
        <taxon>Pseudomonadati</taxon>
        <taxon>Myxococcota</taxon>
        <taxon>Polyangia</taxon>
        <taxon>Polyangiales</taxon>
        <taxon>Polyangiaceae</taxon>
        <taxon>Chondromyces</taxon>
    </lineage>
</organism>
<reference evidence="2 3" key="1">
    <citation type="submission" date="2013-05" db="EMBL/GenBank/DDBJ databases">
        <title>Genome assembly of Chondromyces apiculatus DSM 436.</title>
        <authorList>
            <person name="Sharma G."/>
            <person name="Khatri I."/>
            <person name="Kaur C."/>
            <person name="Mayilraj S."/>
            <person name="Subramanian S."/>
        </authorList>
    </citation>
    <scope>NUCLEOTIDE SEQUENCE [LARGE SCALE GENOMIC DNA]</scope>
    <source>
        <strain evidence="2 3">DSM 436</strain>
    </source>
</reference>
<gene>
    <name evidence="2" type="ORF">CAP_8636</name>
</gene>
<dbReference type="STRING" id="1192034.CAP_8636"/>
<evidence type="ECO:0000313" key="2">
    <source>
        <dbReference type="EMBL" id="EYF01131.1"/>
    </source>
</evidence>